<dbReference type="KEGG" id="cmt:CCM_01489"/>
<dbReference type="STRING" id="983644.G3J5C1"/>
<organism evidence="2 3">
    <name type="scientific">Cordyceps militaris (strain CM01)</name>
    <name type="common">Caterpillar fungus</name>
    <dbReference type="NCBI Taxonomy" id="983644"/>
    <lineage>
        <taxon>Eukaryota</taxon>
        <taxon>Fungi</taxon>
        <taxon>Dikarya</taxon>
        <taxon>Ascomycota</taxon>
        <taxon>Pezizomycotina</taxon>
        <taxon>Sordariomycetes</taxon>
        <taxon>Hypocreomycetidae</taxon>
        <taxon>Hypocreales</taxon>
        <taxon>Cordycipitaceae</taxon>
        <taxon>Cordyceps</taxon>
    </lineage>
</organism>
<feature type="compositionally biased region" description="Basic and acidic residues" evidence="1">
    <location>
        <begin position="256"/>
        <end position="271"/>
    </location>
</feature>
<proteinExistence type="predicted"/>
<feature type="region of interest" description="Disordered" evidence="1">
    <location>
        <begin position="237"/>
        <end position="271"/>
    </location>
</feature>
<dbReference type="EMBL" id="JH126399">
    <property type="protein sequence ID" value="EGX96831.1"/>
    <property type="molecule type" value="Genomic_DNA"/>
</dbReference>
<evidence type="ECO:0000313" key="3">
    <source>
        <dbReference type="Proteomes" id="UP000001610"/>
    </source>
</evidence>
<evidence type="ECO:0000313" key="2">
    <source>
        <dbReference type="EMBL" id="EGX96831.1"/>
    </source>
</evidence>
<name>G3J5C1_CORMM</name>
<dbReference type="VEuPathDB" id="FungiDB:CCM_01489"/>
<evidence type="ECO:0000256" key="1">
    <source>
        <dbReference type="SAM" id="MobiDB-lite"/>
    </source>
</evidence>
<dbReference type="eggNOG" id="ENOG502SPQT">
    <property type="taxonomic scope" value="Eukaryota"/>
</dbReference>
<dbReference type="AlphaFoldDB" id="G3J5C1"/>
<gene>
    <name evidence="2" type="ORF">CCM_01489</name>
</gene>
<dbReference type="GeneID" id="18163520"/>
<sequence>MSSLRPLRGACQCGRNRYLIEVPEDALEEAQVLFNTNTSHRTFNLPVGSWRMIPDAIDADQRCPEASLATPLAAYIRVPLTWYRSATYAYRDDETHSTIRRSYAHPDQQDSVRYFCGYCGTQLSYWSESPATEAEYIHLTLGSLVHEDLHDLQSLGLIPDDTDSDEAAQDDDMEHVVDGDGLEPAEPGATVLREQFGVPWFEDLVQGTRLGKLRRRYGGHRSQDGRVQVEWEIVEYSDHGEDMEDVDMPTPSSGKRKLDERGDEKSNITAD</sequence>
<reference evidence="2 3" key="1">
    <citation type="journal article" date="2011" name="Genome Biol.">
        <title>Genome sequence of the insect pathogenic fungus Cordyceps militaris, a valued traditional Chinese medicine.</title>
        <authorList>
            <person name="Zheng P."/>
            <person name="Xia Y."/>
            <person name="Xiao G."/>
            <person name="Xiong C."/>
            <person name="Hu X."/>
            <person name="Zhang S."/>
            <person name="Zheng H."/>
            <person name="Huang Y."/>
            <person name="Zhou Y."/>
            <person name="Wang S."/>
            <person name="Zhao G.P."/>
            <person name="Liu X."/>
            <person name="St Leger R.J."/>
            <person name="Wang C."/>
        </authorList>
    </citation>
    <scope>NUCLEOTIDE SEQUENCE [LARGE SCALE GENOMIC DNA]</scope>
    <source>
        <strain evidence="2 3">CM01</strain>
    </source>
</reference>
<dbReference type="InParanoid" id="G3J5C1"/>
<protein>
    <recommendedName>
        <fullName evidence="4">CENP-V/GFA domain-containing protein</fullName>
    </recommendedName>
</protein>
<evidence type="ECO:0008006" key="4">
    <source>
        <dbReference type="Google" id="ProtNLM"/>
    </source>
</evidence>
<dbReference type="HOGENOM" id="CLU_098340_0_0_1"/>
<dbReference type="OrthoDB" id="3907216at2759"/>
<dbReference type="OMA" id="PWFEEMI"/>
<dbReference type="Proteomes" id="UP000001610">
    <property type="component" value="Unassembled WGS sequence"/>
</dbReference>
<dbReference type="RefSeq" id="XP_006666708.1">
    <property type="nucleotide sequence ID" value="XM_006666645.1"/>
</dbReference>
<dbReference type="Gene3D" id="2.170.150.70">
    <property type="match status" value="1"/>
</dbReference>
<accession>G3J5C1</accession>
<keyword evidence="3" id="KW-1185">Reference proteome</keyword>